<evidence type="ECO:0000313" key="2">
    <source>
        <dbReference type="EMBL" id="OHT06927.1"/>
    </source>
</evidence>
<dbReference type="Proteomes" id="UP000179807">
    <property type="component" value="Unassembled WGS sequence"/>
</dbReference>
<dbReference type="InterPro" id="IPR043161">
    <property type="entry name" value="DOCK_C_lobe_A"/>
</dbReference>
<evidence type="ECO:0000259" key="1">
    <source>
        <dbReference type="Pfam" id="PF06920"/>
    </source>
</evidence>
<dbReference type="GO" id="GO:0005085">
    <property type="term" value="F:guanyl-nucleotide exchange factor activity"/>
    <property type="evidence" value="ECO:0007669"/>
    <property type="project" value="InterPro"/>
</dbReference>
<dbReference type="OrthoDB" id="10618628at2759"/>
<accession>A0A1J4K683</accession>
<organism evidence="2 3">
    <name type="scientific">Tritrichomonas foetus</name>
    <dbReference type="NCBI Taxonomy" id="1144522"/>
    <lineage>
        <taxon>Eukaryota</taxon>
        <taxon>Metamonada</taxon>
        <taxon>Parabasalia</taxon>
        <taxon>Tritrichomonadida</taxon>
        <taxon>Tritrichomonadidae</taxon>
        <taxon>Tritrichomonas</taxon>
    </lineage>
</organism>
<protein>
    <recommendedName>
        <fullName evidence="1">DOCKER Lobe A domain-containing protein</fullName>
    </recommendedName>
</protein>
<comment type="caution">
    <text evidence="2">The sequence shown here is derived from an EMBL/GenBank/DDBJ whole genome shotgun (WGS) entry which is preliminary data.</text>
</comment>
<dbReference type="VEuPathDB" id="TrichDB:TRFO_24978"/>
<dbReference type="RefSeq" id="XP_068360063.1">
    <property type="nucleotide sequence ID" value="XM_068504054.1"/>
</dbReference>
<dbReference type="EMBL" id="MLAK01000711">
    <property type="protein sequence ID" value="OHT06927.1"/>
    <property type="molecule type" value="Genomic_DNA"/>
</dbReference>
<reference evidence="2" key="1">
    <citation type="submission" date="2016-10" db="EMBL/GenBank/DDBJ databases">
        <authorList>
            <person name="Benchimol M."/>
            <person name="Almeida L.G."/>
            <person name="Vasconcelos A.T."/>
            <person name="Perreira-Neves A."/>
            <person name="Rosa I.A."/>
            <person name="Tasca T."/>
            <person name="Bogo M.R."/>
            <person name="de Souza W."/>
        </authorList>
    </citation>
    <scope>NUCLEOTIDE SEQUENCE [LARGE SCALE GENOMIC DNA]</scope>
    <source>
        <strain evidence="2">K</strain>
    </source>
</reference>
<dbReference type="Pfam" id="PF06920">
    <property type="entry name" value="DHR-2_Lobe_A"/>
    <property type="match status" value="1"/>
</dbReference>
<keyword evidence="3" id="KW-1185">Reference proteome</keyword>
<proteinExistence type="predicted"/>
<sequence>MIVVKTQKTRRATLIPSHIFQLRSMGFETYPTTDRLFSLTNEEIEKIPWISSIAQTKTSSFLRPGTIHPNQSTITDMHDEEMCTEFEKSDEKLTEKTFQAELNSVNTLKYSSNPIIDIQSHAARKKLSFPYSEKNPGIRYFLLNGITVDHKVATIDVPMYINAFVYDKSSQDMKPLSETACITWDQSGKNIMKSFTHGETENLIFPYVPVENIYLVLQVMFQDVNIPNVDGRPFAVGFIPLPTDDKCPNQLEAKWYPYVPGRPLNKYEGTANSPIQLIVEGEILPQYIPEKTIRLTAFDSLYPSPIFTIHDLTINFQRSILKKKSTIFVSATIRKIFADPKCPDPKTILAFIDPKKKQLTEYGYSSLIMYSDTLVLTDPLNFYIDPCLQENFSVLISVYRVGSKNKPKQILAASFIPTKPTEIHVVKLELKGSFLNDMKSALTRGDNTLRCSTIYPACVCPPIAVRPILREIVPEQLLLDPMFKSIAPYAIQMNLELQNLQNIDFSVLFNYFRCSDMATITPWIENFFSPCDGFSDAFANKLSMSLDAISDWPQPFFLLLYKSLCFDKMNDIPLDVKVINNLFDRIAINTNDKIRSSAGDLLLQFLMSFDKDTAHHIAFHYISQLDTFNRFYIFNFLFADVAYLQSLTLFTFEENQDEKKRPYSPYIPLLSLYYRTVTNAFIENNTEVIMAAADTLSILAATLELFVDDESAKVIAKTLFPLFAMIFTFFDSLCEKIPTITSIMPIVLFLLKSCDSTRFILYYNLLSSDNQLRFLEFLVIIVDNTLSLQFSDNTVHFHNHPLNCRYEITCRMLMFISFLGNIKITDEKIMSAIFKLLIHMLRDEKQPSESFQPIFKSIAFFVNQFYDSIFKNKTTLITQIISAVVPLTQRKLLAPRIDAIGFILWMIEKEAKVRKNCDRCNISLQYAICLEIFKDNNFVSFFNLLPKQFSDVSKLYTTLSEALGGESFAEVEVRKLLSIYEQFKNFPSIRAEIYSKIVSINKNNQNISSAFVAQWKLCALIAEVFKLRNFLIDGIPPNGSEAFPFIVNEPGVDLSKYPSDSAFLVMESEKFSEESISIAMQDALSLCQEAGLHWLIGDITQFLFDFLELHRQFSLLNKLYENVTQSFIALQKDDSPRVDFVRIFVKGKFEKVFESNELIRLIPYGSFDRFVCDTYKKFGGKIHIESGAAPIFKSNKDEACQIIPVKYNLDELLSLDAQNFTVDIVEFEKKKWNQKYVTRYTFQTDVPLPGCLPIAKVKNVKDKSIDKQDYYVEKLTQLRDQFKDTYESIKAVMPPEKMIQKWSQYISGISATPLMNMMNQIFTTNPKDKLPYFSLINEMHNGCCEETDIPDQIVKLSDEIWQYMLDAVPIIRKLSNMNTLSPKEIDDFVEYRKLLGIPIVSLDD</sequence>
<dbReference type="InterPro" id="IPR046769">
    <property type="entry name" value="DOCKER_Lobe_A"/>
</dbReference>
<feature type="domain" description="DOCKER Lobe A" evidence="1">
    <location>
        <begin position="978"/>
        <end position="1127"/>
    </location>
</feature>
<dbReference type="PANTHER" id="PTHR23317:SF76">
    <property type="entry name" value="LD20667P"/>
    <property type="match status" value="1"/>
</dbReference>
<evidence type="ECO:0000313" key="3">
    <source>
        <dbReference type="Proteomes" id="UP000179807"/>
    </source>
</evidence>
<dbReference type="GeneID" id="94838758"/>
<dbReference type="InterPro" id="IPR026791">
    <property type="entry name" value="DOCK"/>
</dbReference>
<dbReference type="PANTHER" id="PTHR23317">
    <property type="entry name" value="DEDICATOR OF CYTOKINESIS DOCK"/>
    <property type="match status" value="1"/>
</dbReference>
<dbReference type="Gene3D" id="1.25.40.410">
    <property type="match status" value="1"/>
</dbReference>
<name>A0A1J4K683_9EUKA</name>
<gene>
    <name evidence="2" type="ORF">TRFO_24978</name>
</gene>
<dbReference type="GO" id="GO:0007264">
    <property type="term" value="P:small GTPase-mediated signal transduction"/>
    <property type="evidence" value="ECO:0007669"/>
    <property type="project" value="InterPro"/>
</dbReference>